<protein>
    <recommendedName>
        <fullName evidence="2">Apple domain-containing protein</fullName>
    </recommendedName>
</protein>
<name>A0A815UTD3_9BILA</name>
<accession>A0A815UTD3</accession>
<dbReference type="Pfam" id="PF14295">
    <property type="entry name" value="PAN_4"/>
    <property type="match status" value="2"/>
</dbReference>
<feature type="signal peptide" evidence="1">
    <location>
        <begin position="1"/>
        <end position="26"/>
    </location>
</feature>
<comment type="caution">
    <text evidence="3">The sequence shown here is derived from an EMBL/GenBank/DDBJ whole genome shotgun (WGS) entry which is preliminary data.</text>
</comment>
<feature type="domain" description="Apple" evidence="2">
    <location>
        <begin position="122"/>
        <end position="164"/>
    </location>
</feature>
<dbReference type="InterPro" id="IPR036908">
    <property type="entry name" value="RlpA-like_sf"/>
</dbReference>
<feature type="chain" id="PRO_5033007896" description="Apple domain-containing protein" evidence="1">
    <location>
        <begin position="27"/>
        <end position="395"/>
    </location>
</feature>
<gene>
    <name evidence="3" type="ORF">ZHD862_LOCUS38603</name>
</gene>
<reference evidence="3" key="1">
    <citation type="submission" date="2021-02" db="EMBL/GenBank/DDBJ databases">
        <authorList>
            <person name="Nowell W R."/>
        </authorList>
    </citation>
    <scope>NUCLEOTIDE SEQUENCE</scope>
</reference>
<sequence length="395" mass="42811">MINILSTWPLIGFMLVNILTLNCVRCDVNWNGNNWAMSCDFRGNDLSNVQIASEFCGGKCAETQRCTHFTWTQYNGGTCWMKSGTVSKSDAFSTSDPTMVCGVMSDTSTVQWNGNNWAVSCDFRGNDLSNVQIASQSCGSKCAETQGCTHFTWTQYNGGTCWMKSGTVSKSDAFSTSDSTTVCGVVDGSSPNSGLGPLLSGVLATRHGAYESGACALPNSNYAVVNPVALGDIGTLQQLKFRPDLCGHVLKVDCGNGPLDIVITNSNYGGGLDLYGSTWSKLTNNKPPGQTYCSVQLTSRNAFSFQEPRCYYKPGTDYNNPYYHNVGLLNTGGRIVRGASIDNRAGQHRGDNPYYAFDFGPIDGNKQVVFTFEDGTTSSVFLRDCTYQGSEQMWS</sequence>
<organism evidence="3 4">
    <name type="scientific">Rotaria sordida</name>
    <dbReference type="NCBI Taxonomy" id="392033"/>
    <lineage>
        <taxon>Eukaryota</taxon>
        <taxon>Metazoa</taxon>
        <taxon>Spiralia</taxon>
        <taxon>Gnathifera</taxon>
        <taxon>Rotifera</taxon>
        <taxon>Eurotatoria</taxon>
        <taxon>Bdelloidea</taxon>
        <taxon>Philodinida</taxon>
        <taxon>Philodinidae</taxon>
        <taxon>Rotaria</taxon>
    </lineage>
</organism>
<dbReference type="SUPFAM" id="SSF50685">
    <property type="entry name" value="Barwin-like endoglucanases"/>
    <property type="match status" value="1"/>
</dbReference>
<keyword evidence="1" id="KW-0732">Signal</keyword>
<dbReference type="InterPro" id="IPR003609">
    <property type="entry name" value="Pan_app"/>
</dbReference>
<proteinExistence type="predicted"/>
<evidence type="ECO:0000256" key="1">
    <source>
        <dbReference type="SAM" id="SignalP"/>
    </source>
</evidence>
<evidence type="ECO:0000313" key="3">
    <source>
        <dbReference type="EMBL" id="CAF1527215.1"/>
    </source>
</evidence>
<dbReference type="AlphaFoldDB" id="A0A815UTD3"/>
<evidence type="ECO:0000313" key="4">
    <source>
        <dbReference type="Proteomes" id="UP000663864"/>
    </source>
</evidence>
<evidence type="ECO:0000259" key="2">
    <source>
        <dbReference type="Pfam" id="PF14295"/>
    </source>
</evidence>
<dbReference type="Gene3D" id="3.50.4.10">
    <property type="entry name" value="Hepatocyte Growth Factor"/>
    <property type="match status" value="2"/>
</dbReference>
<dbReference type="Proteomes" id="UP000663864">
    <property type="component" value="Unassembled WGS sequence"/>
</dbReference>
<dbReference type="EMBL" id="CAJNOT010009824">
    <property type="protein sequence ID" value="CAF1527215.1"/>
    <property type="molecule type" value="Genomic_DNA"/>
</dbReference>
<feature type="domain" description="Apple" evidence="2">
    <location>
        <begin position="40"/>
        <end position="82"/>
    </location>
</feature>